<evidence type="ECO:0000313" key="7">
    <source>
        <dbReference type="Proteomes" id="UP000828251"/>
    </source>
</evidence>
<feature type="domain" description="Peptidase S8/S53" evidence="4">
    <location>
        <begin position="1"/>
        <end position="41"/>
    </location>
</feature>
<comment type="similarity">
    <text evidence="1 3">Belongs to the peptidase S8 family.</text>
</comment>
<dbReference type="InterPro" id="IPR036852">
    <property type="entry name" value="Peptidase_S8/S53_dom_sf"/>
</dbReference>
<dbReference type="EMBL" id="JAIQCV010000004">
    <property type="protein sequence ID" value="KAH1105461.1"/>
    <property type="molecule type" value="Genomic_DNA"/>
</dbReference>
<dbReference type="PROSITE" id="PS51892">
    <property type="entry name" value="SUBTILASE"/>
    <property type="match status" value="1"/>
</dbReference>
<evidence type="ECO:0000256" key="1">
    <source>
        <dbReference type="ARBA" id="ARBA00011073"/>
    </source>
</evidence>
<keyword evidence="7" id="KW-1185">Reference proteome</keyword>
<protein>
    <recommendedName>
        <fullName evidence="8">Peptidase S8/S53 domain-containing protein</fullName>
    </recommendedName>
</protein>
<dbReference type="Pfam" id="PF00082">
    <property type="entry name" value="Peptidase_S8"/>
    <property type="match status" value="1"/>
</dbReference>
<dbReference type="Pfam" id="PF17766">
    <property type="entry name" value="fn3_6"/>
    <property type="match status" value="1"/>
</dbReference>
<gene>
    <name evidence="6" type="ORF">J1N35_009229</name>
</gene>
<dbReference type="OrthoDB" id="206201at2759"/>
<sequence>MSWPHISGLAALLNAAHPDWSPSAIKSALMTTAYTRDNTNSSLRDGADSSLSNPWVHGAGHVDPQKALFSGLMVVRYTRKLANVGLERSIYKVATDGPSCVKISVRPRTLIFRHVGEKKRYTVSFVAKRKRRGPTVRSEYGSIVWGNAQHQVKSPVSFSWTFL</sequence>
<evidence type="ECO:0000256" key="3">
    <source>
        <dbReference type="PROSITE-ProRule" id="PRU01240"/>
    </source>
</evidence>
<dbReference type="GO" id="GO:0006508">
    <property type="term" value="P:proteolysis"/>
    <property type="evidence" value="ECO:0007669"/>
    <property type="project" value="InterPro"/>
</dbReference>
<keyword evidence="2" id="KW-0732">Signal</keyword>
<evidence type="ECO:0000259" key="5">
    <source>
        <dbReference type="Pfam" id="PF17766"/>
    </source>
</evidence>
<dbReference type="InterPro" id="IPR045051">
    <property type="entry name" value="SBT"/>
</dbReference>
<dbReference type="InterPro" id="IPR041469">
    <property type="entry name" value="Subtilisin-like_FN3"/>
</dbReference>
<dbReference type="Proteomes" id="UP000828251">
    <property type="component" value="Unassembled WGS sequence"/>
</dbReference>
<dbReference type="AlphaFoldDB" id="A0A9D3VXZ2"/>
<organism evidence="6 7">
    <name type="scientific">Gossypium stocksii</name>
    <dbReference type="NCBI Taxonomy" id="47602"/>
    <lineage>
        <taxon>Eukaryota</taxon>
        <taxon>Viridiplantae</taxon>
        <taxon>Streptophyta</taxon>
        <taxon>Embryophyta</taxon>
        <taxon>Tracheophyta</taxon>
        <taxon>Spermatophyta</taxon>
        <taxon>Magnoliopsida</taxon>
        <taxon>eudicotyledons</taxon>
        <taxon>Gunneridae</taxon>
        <taxon>Pentapetalae</taxon>
        <taxon>rosids</taxon>
        <taxon>malvids</taxon>
        <taxon>Malvales</taxon>
        <taxon>Malvaceae</taxon>
        <taxon>Malvoideae</taxon>
        <taxon>Gossypium</taxon>
    </lineage>
</organism>
<dbReference type="Gene3D" id="3.40.50.200">
    <property type="entry name" value="Peptidase S8/S53 domain"/>
    <property type="match status" value="1"/>
</dbReference>
<dbReference type="InterPro" id="IPR000209">
    <property type="entry name" value="Peptidase_S8/S53_dom"/>
</dbReference>
<evidence type="ECO:0000313" key="6">
    <source>
        <dbReference type="EMBL" id="KAH1105461.1"/>
    </source>
</evidence>
<dbReference type="GO" id="GO:0004252">
    <property type="term" value="F:serine-type endopeptidase activity"/>
    <property type="evidence" value="ECO:0007669"/>
    <property type="project" value="InterPro"/>
</dbReference>
<feature type="domain" description="Subtilisin-like protease fibronectin type-III" evidence="5">
    <location>
        <begin position="74"/>
        <end position="157"/>
    </location>
</feature>
<dbReference type="SUPFAM" id="SSF52743">
    <property type="entry name" value="Subtilisin-like"/>
    <property type="match status" value="1"/>
</dbReference>
<comment type="caution">
    <text evidence="3">Lacks conserved residue(s) required for the propagation of feature annotation.</text>
</comment>
<evidence type="ECO:0008006" key="8">
    <source>
        <dbReference type="Google" id="ProtNLM"/>
    </source>
</evidence>
<accession>A0A9D3VXZ2</accession>
<dbReference type="Gene3D" id="2.60.40.2310">
    <property type="match status" value="1"/>
</dbReference>
<proteinExistence type="inferred from homology"/>
<name>A0A9D3VXZ2_9ROSI</name>
<dbReference type="PANTHER" id="PTHR10795">
    <property type="entry name" value="PROPROTEIN CONVERTASE SUBTILISIN/KEXIN"/>
    <property type="match status" value="1"/>
</dbReference>
<evidence type="ECO:0000256" key="2">
    <source>
        <dbReference type="ARBA" id="ARBA00022729"/>
    </source>
</evidence>
<reference evidence="6 7" key="1">
    <citation type="journal article" date="2021" name="Plant Biotechnol. J.">
        <title>Multi-omics assisted identification of the key and species-specific regulatory components of drought-tolerant mechanisms in Gossypium stocksii.</title>
        <authorList>
            <person name="Yu D."/>
            <person name="Ke L."/>
            <person name="Zhang D."/>
            <person name="Wu Y."/>
            <person name="Sun Y."/>
            <person name="Mei J."/>
            <person name="Sun J."/>
            <person name="Sun Y."/>
        </authorList>
    </citation>
    <scope>NUCLEOTIDE SEQUENCE [LARGE SCALE GENOMIC DNA]</scope>
    <source>
        <strain evidence="7">cv. E1</strain>
        <tissue evidence="6">Leaf</tissue>
    </source>
</reference>
<evidence type="ECO:0000259" key="4">
    <source>
        <dbReference type="Pfam" id="PF00082"/>
    </source>
</evidence>
<comment type="caution">
    <text evidence="6">The sequence shown here is derived from an EMBL/GenBank/DDBJ whole genome shotgun (WGS) entry which is preliminary data.</text>
</comment>